<evidence type="ECO:0000313" key="2">
    <source>
        <dbReference type="Proteomes" id="UP001235664"/>
    </source>
</evidence>
<protein>
    <submittedName>
        <fullName evidence="1">Uncharacterized protein</fullName>
    </submittedName>
</protein>
<dbReference type="EMBL" id="JAVAIL010000001">
    <property type="protein sequence ID" value="MDP4538709.1"/>
    <property type="molecule type" value="Genomic_DNA"/>
</dbReference>
<gene>
    <name evidence="1" type="ORF">Q9K01_03620</name>
</gene>
<reference evidence="1 2" key="1">
    <citation type="submission" date="2023-08" db="EMBL/GenBank/DDBJ databases">
        <title>genomic of DY56.</title>
        <authorList>
            <person name="Wang Y."/>
        </authorList>
    </citation>
    <scope>NUCLEOTIDE SEQUENCE [LARGE SCALE GENOMIC DNA]</scope>
    <source>
        <strain evidence="1 2">DY56-A-20</strain>
    </source>
</reference>
<evidence type="ECO:0000313" key="1">
    <source>
        <dbReference type="EMBL" id="MDP4538709.1"/>
    </source>
</evidence>
<keyword evidence="2" id="KW-1185">Reference proteome</keyword>
<sequence length="55" mass="6307">MADLYLKALESERKALWATCRLKGLPRDSMERRRIAQIDEDIAAHKAKQAKKQPG</sequence>
<proteinExistence type="predicted"/>
<dbReference type="RefSeq" id="WP_305928831.1">
    <property type="nucleotide sequence ID" value="NZ_JAVAIL010000001.1"/>
</dbReference>
<organism evidence="1 2">
    <name type="scientific">Qipengyuania benthica</name>
    <dbReference type="NCBI Taxonomy" id="3067651"/>
    <lineage>
        <taxon>Bacteria</taxon>
        <taxon>Pseudomonadati</taxon>
        <taxon>Pseudomonadota</taxon>
        <taxon>Alphaproteobacteria</taxon>
        <taxon>Sphingomonadales</taxon>
        <taxon>Erythrobacteraceae</taxon>
        <taxon>Qipengyuania</taxon>
    </lineage>
</organism>
<name>A0ABT9H5W3_9SPHN</name>
<comment type="caution">
    <text evidence="1">The sequence shown here is derived from an EMBL/GenBank/DDBJ whole genome shotgun (WGS) entry which is preliminary data.</text>
</comment>
<dbReference type="Proteomes" id="UP001235664">
    <property type="component" value="Unassembled WGS sequence"/>
</dbReference>
<accession>A0ABT9H5W3</accession>